<feature type="domain" description="N-acetyltransferase" evidence="4">
    <location>
        <begin position="5"/>
        <end position="162"/>
    </location>
</feature>
<dbReference type="Gene3D" id="3.40.630.30">
    <property type="match status" value="1"/>
</dbReference>
<reference evidence="5 6" key="1">
    <citation type="submission" date="2017-06" db="EMBL/GenBank/DDBJ databases">
        <title>Complete Genome Sequence of the Soil Carbazole-Degrading Bacterium Nocardioides aromaticivorans IC177.</title>
        <authorList>
            <person name="Vejarano F."/>
            <person name="Suzuki-Minakuchi C."/>
            <person name="Ohtsubo Y."/>
            <person name="Tsuda M."/>
            <person name="Okada K."/>
            <person name="Nojiri H."/>
        </authorList>
    </citation>
    <scope>NUCLEOTIDE SEQUENCE [LARGE SCALE GENOMIC DNA]</scope>
    <source>
        <strain evidence="5 6">IC177</strain>
    </source>
</reference>
<name>A0ABX7PKX6_9ACTN</name>
<evidence type="ECO:0000259" key="4">
    <source>
        <dbReference type="PROSITE" id="PS51186"/>
    </source>
</evidence>
<dbReference type="PROSITE" id="PS51186">
    <property type="entry name" value="GNAT"/>
    <property type="match status" value="1"/>
</dbReference>
<feature type="compositionally biased region" description="Basic and acidic residues" evidence="3">
    <location>
        <begin position="44"/>
        <end position="53"/>
    </location>
</feature>
<evidence type="ECO:0000256" key="2">
    <source>
        <dbReference type="ARBA" id="ARBA00023315"/>
    </source>
</evidence>
<dbReference type="InterPro" id="IPR050832">
    <property type="entry name" value="Bact_Acetyltransf"/>
</dbReference>
<dbReference type="CDD" id="cd04301">
    <property type="entry name" value="NAT_SF"/>
    <property type="match status" value="1"/>
</dbReference>
<dbReference type="Proteomes" id="UP000662818">
    <property type="component" value="Chromosome"/>
</dbReference>
<keyword evidence="2" id="KW-0012">Acyltransferase</keyword>
<sequence>MLAGMDIKPFRPDDVAELEQWADLVNAAAAVDAPWSHPTTARQGADRFEHGWDGEPETPYLGTSDGEAVAWGSLATSEYDNLDLAFIHVEVHPVHRRRGHGTTMLAHLLEEARGLGRTSIVADAWDTEAGHAFAAHHGFERKLASINRRQVLADVDWAELTRRYDAALPHGADYVIEKWPVPTPDDRLDALAEMAAAINDAPLDDLDYEDEVFTGARMRAYEVAAAGRRERLYRLVARHLPTGDLAAQTVVAVEIDHPERGHQHDTSVTRAHRGHRLGLLLKTDMLRWLAAEEPQLQLIDTWNAESNDHMIGVNEVLGYRVMGREWAYQRPLDQP</sequence>
<gene>
    <name evidence="5" type="ORF">CFH99_13445</name>
</gene>
<dbReference type="SUPFAM" id="SSF55729">
    <property type="entry name" value="Acyl-CoA N-acyltransferases (Nat)"/>
    <property type="match status" value="2"/>
</dbReference>
<protein>
    <submittedName>
        <fullName evidence="5">GNAT family N-acetyltransferase</fullName>
    </submittedName>
</protein>
<dbReference type="Pfam" id="PF00583">
    <property type="entry name" value="Acetyltransf_1"/>
    <property type="match status" value="1"/>
</dbReference>
<proteinExistence type="predicted"/>
<keyword evidence="6" id="KW-1185">Reference proteome</keyword>
<dbReference type="InterPro" id="IPR000182">
    <property type="entry name" value="GNAT_dom"/>
</dbReference>
<evidence type="ECO:0000256" key="1">
    <source>
        <dbReference type="ARBA" id="ARBA00022679"/>
    </source>
</evidence>
<evidence type="ECO:0000313" key="5">
    <source>
        <dbReference type="EMBL" id="QSR26631.1"/>
    </source>
</evidence>
<dbReference type="PANTHER" id="PTHR43877">
    <property type="entry name" value="AMINOALKYLPHOSPHONATE N-ACETYLTRANSFERASE-RELATED-RELATED"/>
    <property type="match status" value="1"/>
</dbReference>
<dbReference type="InterPro" id="IPR016181">
    <property type="entry name" value="Acyl_CoA_acyltransferase"/>
</dbReference>
<keyword evidence="1" id="KW-0808">Transferase</keyword>
<dbReference type="EMBL" id="CP022295">
    <property type="protein sequence ID" value="QSR26631.1"/>
    <property type="molecule type" value="Genomic_DNA"/>
</dbReference>
<accession>A0ABX7PKX6</accession>
<feature type="region of interest" description="Disordered" evidence="3">
    <location>
        <begin position="35"/>
        <end position="54"/>
    </location>
</feature>
<organism evidence="5 6">
    <name type="scientific">Nocardioides aromaticivorans</name>
    <dbReference type="NCBI Taxonomy" id="200618"/>
    <lineage>
        <taxon>Bacteria</taxon>
        <taxon>Bacillati</taxon>
        <taxon>Actinomycetota</taxon>
        <taxon>Actinomycetes</taxon>
        <taxon>Propionibacteriales</taxon>
        <taxon>Nocardioidaceae</taxon>
        <taxon>Nocardioides</taxon>
    </lineage>
</organism>
<evidence type="ECO:0000256" key="3">
    <source>
        <dbReference type="SAM" id="MobiDB-lite"/>
    </source>
</evidence>
<evidence type="ECO:0000313" key="6">
    <source>
        <dbReference type="Proteomes" id="UP000662818"/>
    </source>
</evidence>